<dbReference type="PROSITE" id="PS50011">
    <property type="entry name" value="PROTEIN_KINASE_DOM"/>
    <property type="match status" value="1"/>
</dbReference>
<dbReference type="SMART" id="SM00220">
    <property type="entry name" value="S_TKc"/>
    <property type="match status" value="1"/>
</dbReference>
<dbReference type="InterPro" id="IPR008271">
    <property type="entry name" value="Ser/Thr_kinase_AS"/>
</dbReference>
<dbReference type="OrthoDB" id="4062651at2759"/>
<evidence type="ECO:0000256" key="3">
    <source>
        <dbReference type="SAM" id="Coils"/>
    </source>
</evidence>
<dbReference type="SUPFAM" id="SSF56112">
    <property type="entry name" value="Protein kinase-like (PK-like)"/>
    <property type="match status" value="1"/>
</dbReference>
<gene>
    <name evidence="5" type="ORF">EDB81DRAFT_669960</name>
</gene>
<keyword evidence="1" id="KW-0547">Nucleotide-binding</keyword>
<evidence type="ECO:0000259" key="4">
    <source>
        <dbReference type="PROSITE" id="PS50011"/>
    </source>
</evidence>
<dbReference type="EMBL" id="JAGMUV010000033">
    <property type="protein sequence ID" value="KAH7114042.1"/>
    <property type="molecule type" value="Genomic_DNA"/>
</dbReference>
<dbReference type="GO" id="GO:0005524">
    <property type="term" value="F:ATP binding"/>
    <property type="evidence" value="ECO:0007669"/>
    <property type="project" value="UniProtKB-KW"/>
</dbReference>
<dbReference type="PANTHER" id="PTHR44329">
    <property type="entry name" value="SERINE/THREONINE-PROTEIN KINASE TNNI3K-RELATED"/>
    <property type="match status" value="1"/>
</dbReference>
<feature type="domain" description="Protein kinase" evidence="4">
    <location>
        <begin position="67"/>
        <end position="381"/>
    </location>
</feature>
<evidence type="ECO:0000256" key="2">
    <source>
        <dbReference type="ARBA" id="ARBA00022840"/>
    </source>
</evidence>
<feature type="coiled-coil region" evidence="3">
    <location>
        <begin position="314"/>
        <end position="341"/>
    </location>
</feature>
<dbReference type="Proteomes" id="UP000738349">
    <property type="component" value="Unassembled WGS sequence"/>
</dbReference>
<dbReference type="Gene3D" id="1.10.510.10">
    <property type="entry name" value="Transferase(Phosphotransferase) domain 1"/>
    <property type="match status" value="1"/>
</dbReference>
<dbReference type="InterPro" id="IPR051681">
    <property type="entry name" value="Ser/Thr_Kinases-Pseudokinases"/>
</dbReference>
<dbReference type="AlphaFoldDB" id="A0A9P9D7W4"/>
<evidence type="ECO:0000256" key="1">
    <source>
        <dbReference type="ARBA" id="ARBA00022741"/>
    </source>
</evidence>
<keyword evidence="2" id="KW-0067">ATP-binding</keyword>
<reference evidence="5" key="1">
    <citation type="journal article" date="2021" name="Nat. Commun.">
        <title>Genetic determinants of endophytism in the Arabidopsis root mycobiome.</title>
        <authorList>
            <person name="Mesny F."/>
            <person name="Miyauchi S."/>
            <person name="Thiergart T."/>
            <person name="Pickel B."/>
            <person name="Atanasova L."/>
            <person name="Karlsson M."/>
            <person name="Huettel B."/>
            <person name="Barry K.W."/>
            <person name="Haridas S."/>
            <person name="Chen C."/>
            <person name="Bauer D."/>
            <person name="Andreopoulos W."/>
            <person name="Pangilinan J."/>
            <person name="LaButti K."/>
            <person name="Riley R."/>
            <person name="Lipzen A."/>
            <person name="Clum A."/>
            <person name="Drula E."/>
            <person name="Henrissat B."/>
            <person name="Kohler A."/>
            <person name="Grigoriev I.V."/>
            <person name="Martin F.M."/>
            <person name="Hacquard S."/>
        </authorList>
    </citation>
    <scope>NUCLEOTIDE SEQUENCE</scope>
    <source>
        <strain evidence="5">MPI-CAGE-AT-0147</strain>
    </source>
</reference>
<keyword evidence="3" id="KW-0175">Coiled coil</keyword>
<keyword evidence="5" id="KW-0808">Transferase</keyword>
<dbReference type="Pfam" id="PF00069">
    <property type="entry name" value="Pkinase"/>
    <property type="match status" value="1"/>
</dbReference>
<dbReference type="InterPro" id="IPR011009">
    <property type="entry name" value="Kinase-like_dom_sf"/>
</dbReference>
<dbReference type="PANTHER" id="PTHR44329:SF298">
    <property type="entry name" value="MIXED LINEAGE KINASE DOMAIN-LIKE PROTEIN"/>
    <property type="match status" value="1"/>
</dbReference>
<organism evidence="5 6">
    <name type="scientific">Dactylonectria macrodidyma</name>
    <dbReference type="NCBI Taxonomy" id="307937"/>
    <lineage>
        <taxon>Eukaryota</taxon>
        <taxon>Fungi</taxon>
        <taxon>Dikarya</taxon>
        <taxon>Ascomycota</taxon>
        <taxon>Pezizomycotina</taxon>
        <taxon>Sordariomycetes</taxon>
        <taxon>Hypocreomycetidae</taxon>
        <taxon>Hypocreales</taxon>
        <taxon>Nectriaceae</taxon>
        <taxon>Dactylonectria</taxon>
    </lineage>
</organism>
<proteinExistence type="predicted"/>
<dbReference type="InterPro" id="IPR000719">
    <property type="entry name" value="Prot_kinase_dom"/>
</dbReference>
<keyword evidence="6" id="KW-1185">Reference proteome</keyword>
<evidence type="ECO:0000313" key="6">
    <source>
        <dbReference type="Proteomes" id="UP000738349"/>
    </source>
</evidence>
<dbReference type="PROSITE" id="PS00108">
    <property type="entry name" value="PROTEIN_KINASE_ST"/>
    <property type="match status" value="1"/>
</dbReference>
<protein>
    <submittedName>
        <fullName evidence="5">Kinase-like domain-containing protein</fullName>
    </submittedName>
</protein>
<name>A0A9P9D7W4_9HYPO</name>
<dbReference type="GO" id="GO:0004674">
    <property type="term" value="F:protein serine/threonine kinase activity"/>
    <property type="evidence" value="ECO:0007669"/>
    <property type="project" value="TreeGrafter"/>
</dbReference>
<accession>A0A9P9D7W4</accession>
<evidence type="ECO:0000313" key="5">
    <source>
        <dbReference type="EMBL" id="KAH7114042.1"/>
    </source>
</evidence>
<comment type="caution">
    <text evidence="5">The sequence shown here is derived from an EMBL/GenBank/DDBJ whole genome shotgun (WGS) entry which is preliminary data.</text>
</comment>
<sequence length="394" mass="43978">MEDRSNRGFFDYESSDTDGDAPVPLSFSTTLRHSVSETGLIDILEACIKYDVATYFFPNAPTASSTWTPTYALGDGLTCVVKRYEVQADIRPDLTQGTAVAIKQYLLHKGTEDLERVTEGTIYNLIKRDVEIMASPRFKDEENIAKLLFVGYTEGSPFPTLGVELALHGTLDYVLRSPGEGLSGDDKINFTIDIGTGLDALHHAGIAHGDLKCENILVCHHETRGIVAKITDFSGSCHVGREDAKPSHFTNLWCPPEVLLHDTNIDWRKADVYTYGLLVASIWMRTPEIWAHELDPSFSTCGTEEFVPSETISEGEKEDERERLKLKVDHAENSLVSLLSKALSERLNSALAPVVLSILKASLASCPWDRFTIREIIDEYFARYQVEPRQKTET</sequence>
<keyword evidence="5" id="KW-0418">Kinase</keyword>